<dbReference type="Pfam" id="PF04307">
    <property type="entry name" value="YdjM"/>
    <property type="match status" value="1"/>
</dbReference>
<feature type="transmembrane region" description="Helical" evidence="1">
    <location>
        <begin position="12"/>
        <end position="40"/>
    </location>
</feature>
<keyword evidence="1" id="KW-1133">Transmembrane helix</keyword>
<dbReference type="AlphaFoldDB" id="A0A8J8C742"/>
<accession>A0A8J8C742</accession>
<feature type="transmembrane region" description="Helical" evidence="1">
    <location>
        <begin position="142"/>
        <end position="163"/>
    </location>
</feature>
<dbReference type="Proteomes" id="UP000766550">
    <property type="component" value="Unassembled WGS sequence"/>
</dbReference>
<keyword evidence="1" id="KW-0472">Membrane</keyword>
<evidence type="ECO:0000313" key="2">
    <source>
        <dbReference type="EMBL" id="MBV0923185.1"/>
    </source>
</evidence>
<comment type="caution">
    <text evidence="2">The sequence shown here is derived from an EMBL/GenBank/DDBJ whole genome shotgun (WGS) entry which is preliminary data.</text>
</comment>
<dbReference type="EMBL" id="JAHQXF010000001">
    <property type="protein sequence ID" value="MBV0923185.1"/>
    <property type="molecule type" value="Genomic_DNA"/>
</dbReference>
<protein>
    <submittedName>
        <fullName evidence="2">Metal-dependent hydrolase</fullName>
    </submittedName>
</protein>
<feature type="transmembrane region" description="Helical" evidence="1">
    <location>
        <begin position="91"/>
        <end position="121"/>
    </location>
</feature>
<dbReference type="OrthoDB" id="118042at2157"/>
<sequence>MYRPGHYGAALLVYAPVGFALLSFDFAGLAVLGGALSLALAPVPDLDQRIPLIRHRGVTHTLLFALVVGGVLGAIGWAAGTGTGVETSRRLAAFGGVVGTAAVLSHLLADVITPMGITPFWPLSRKNYTLRLARADNTIANYLLLALGVFAVALVVSVSRSALPAA</sequence>
<keyword evidence="3" id="KW-1185">Reference proteome</keyword>
<keyword evidence="1" id="KW-0812">Transmembrane</keyword>
<gene>
    <name evidence="2" type="ORF">KTS45_03135</name>
</gene>
<evidence type="ECO:0000256" key="1">
    <source>
        <dbReference type="SAM" id="Phobius"/>
    </source>
</evidence>
<keyword evidence="2" id="KW-0378">Hydrolase</keyword>
<organism evidence="2 3">
    <name type="scientific">Haloarcula limicola</name>
    <dbReference type="NCBI Taxonomy" id="1429915"/>
    <lineage>
        <taxon>Archaea</taxon>
        <taxon>Methanobacteriati</taxon>
        <taxon>Methanobacteriota</taxon>
        <taxon>Stenosarchaea group</taxon>
        <taxon>Halobacteria</taxon>
        <taxon>Halobacteriales</taxon>
        <taxon>Haloarculaceae</taxon>
        <taxon>Haloarcula</taxon>
    </lineage>
</organism>
<name>A0A8J8C742_9EURY</name>
<feature type="transmembrane region" description="Helical" evidence="1">
    <location>
        <begin position="61"/>
        <end position="79"/>
    </location>
</feature>
<dbReference type="RefSeq" id="WP_162316334.1">
    <property type="nucleotide sequence ID" value="NZ_JAHQXF010000001.1"/>
</dbReference>
<proteinExistence type="predicted"/>
<evidence type="ECO:0000313" key="3">
    <source>
        <dbReference type="Proteomes" id="UP000766550"/>
    </source>
</evidence>
<reference evidence="2 3" key="1">
    <citation type="submission" date="2021-06" db="EMBL/GenBank/DDBJ databases">
        <title>New haloarchaea isolates fom saline soil.</title>
        <authorList>
            <person name="Duran-Viseras A."/>
            <person name="Sanchez-Porro C.S."/>
            <person name="Ventosa A."/>
        </authorList>
    </citation>
    <scope>NUCLEOTIDE SEQUENCE [LARGE SCALE GENOMIC DNA]</scope>
    <source>
        <strain evidence="2 3">JCM 183640</strain>
    </source>
</reference>
<dbReference type="InterPro" id="IPR007404">
    <property type="entry name" value="YdjM-like"/>
</dbReference>
<dbReference type="GO" id="GO:0016787">
    <property type="term" value="F:hydrolase activity"/>
    <property type="evidence" value="ECO:0007669"/>
    <property type="project" value="UniProtKB-KW"/>
</dbReference>